<dbReference type="EMBL" id="JAMTCP010000002">
    <property type="protein sequence ID" value="MCP2256937.1"/>
    <property type="molecule type" value="Genomic_DNA"/>
</dbReference>
<organism evidence="1 2">
    <name type="scientific">Streptoalloteichus tenebrarius (strain ATCC 17920 / DSM 40477 / JCM 4838 / CBS 697.72 / NBRC 16177 / NCIMB 11028 / NRRL B-12390 / A12253. 1 / ISP 5477)</name>
    <name type="common">Streptomyces tenebrarius</name>
    <dbReference type="NCBI Taxonomy" id="1933"/>
    <lineage>
        <taxon>Bacteria</taxon>
        <taxon>Bacillati</taxon>
        <taxon>Actinomycetota</taxon>
        <taxon>Actinomycetes</taxon>
        <taxon>Pseudonocardiales</taxon>
        <taxon>Pseudonocardiaceae</taxon>
        <taxon>Streptoalloteichus</taxon>
    </lineage>
</organism>
<reference evidence="1 2" key="1">
    <citation type="submission" date="2022-06" db="EMBL/GenBank/DDBJ databases">
        <title>Genomic Encyclopedia of Archaeal and Bacterial Type Strains, Phase II (KMG-II): from individual species to whole genera.</title>
        <authorList>
            <person name="Goeker M."/>
        </authorList>
    </citation>
    <scope>NUCLEOTIDE SEQUENCE [LARGE SCALE GENOMIC DNA]</scope>
    <source>
        <strain evidence="1 2">DSM 40477</strain>
    </source>
</reference>
<protein>
    <submittedName>
        <fullName evidence="1">RloB-like protein</fullName>
    </submittedName>
</protein>
<keyword evidence="2" id="KW-1185">Reference proteome</keyword>
<dbReference type="Pfam" id="PF13707">
    <property type="entry name" value="RloB"/>
    <property type="match status" value="1"/>
</dbReference>
<gene>
    <name evidence="1" type="ORF">LX15_000620</name>
</gene>
<accession>A0ABT1HN46</accession>
<name>A0ABT1HN46_STRSD</name>
<dbReference type="InterPro" id="IPR025591">
    <property type="entry name" value="RloB"/>
</dbReference>
<evidence type="ECO:0000313" key="1">
    <source>
        <dbReference type="EMBL" id="MCP2256937.1"/>
    </source>
</evidence>
<evidence type="ECO:0000313" key="2">
    <source>
        <dbReference type="Proteomes" id="UP001205311"/>
    </source>
</evidence>
<proteinExistence type="predicted"/>
<comment type="caution">
    <text evidence="1">The sequence shown here is derived from an EMBL/GenBank/DDBJ whole genome shotgun (WGS) entry which is preliminary data.</text>
</comment>
<sequence>MVRRENSQHRNTRPRRQPASRVLIVSCGERTELDYFDGLRRSLKPPTVALAVKPKKASPDQLVAYARKLREQDPGGFDEVWCVMDVDHYDLEGAISAAREGGVVLAISNPCFEVWLLLHFVACASPFSNEKAVRDALRRHVPGYKKNNLDFAVFQPHVMDAIERAKNITPAHGQAHTNPSTGVWRLVEVVLDRDFRGARVRRLP</sequence>
<dbReference type="Proteomes" id="UP001205311">
    <property type="component" value="Unassembled WGS sequence"/>
</dbReference>